<proteinExistence type="predicted"/>
<evidence type="ECO:0000256" key="3">
    <source>
        <dbReference type="ARBA" id="ARBA00022692"/>
    </source>
</evidence>
<evidence type="ECO:0000256" key="5">
    <source>
        <dbReference type="ARBA" id="ARBA00023136"/>
    </source>
</evidence>
<feature type="transmembrane region" description="Helical" evidence="6">
    <location>
        <begin position="36"/>
        <end position="63"/>
    </location>
</feature>
<name>A0A0P1GJ13_9RHOB</name>
<dbReference type="Pfam" id="PF01810">
    <property type="entry name" value="LysE"/>
    <property type="match status" value="1"/>
</dbReference>
<dbReference type="GO" id="GO:0005886">
    <property type="term" value="C:plasma membrane"/>
    <property type="evidence" value="ECO:0007669"/>
    <property type="project" value="UniProtKB-SubCell"/>
</dbReference>
<dbReference type="AlphaFoldDB" id="A0A0P1GJ13"/>
<evidence type="ECO:0000256" key="6">
    <source>
        <dbReference type="SAM" id="Phobius"/>
    </source>
</evidence>
<evidence type="ECO:0000313" key="7">
    <source>
        <dbReference type="EMBL" id="CUH75986.1"/>
    </source>
</evidence>
<protein>
    <submittedName>
        <fullName evidence="7">Leucine export protein LeuE</fullName>
    </submittedName>
</protein>
<keyword evidence="3 6" id="KW-0812">Transmembrane</keyword>
<keyword evidence="2" id="KW-1003">Cell membrane</keyword>
<keyword evidence="5 6" id="KW-0472">Membrane</keyword>
<dbReference type="RefSeq" id="WP_058246237.1">
    <property type="nucleotide sequence ID" value="NZ_CYSE01000001.1"/>
</dbReference>
<dbReference type="OrthoDB" id="7724143at2"/>
<dbReference type="GO" id="GO:0015171">
    <property type="term" value="F:amino acid transmembrane transporter activity"/>
    <property type="evidence" value="ECO:0007669"/>
    <property type="project" value="TreeGrafter"/>
</dbReference>
<feature type="transmembrane region" description="Helical" evidence="6">
    <location>
        <begin position="75"/>
        <end position="94"/>
    </location>
</feature>
<evidence type="ECO:0000256" key="4">
    <source>
        <dbReference type="ARBA" id="ARBA00022989"/>
    </source>
</evidence>
<sequence length="200" mass="20692">MLTFAAAVLFLLITPGPGVLSTAGLGAAYGFRPSLAYVAGLFIGTNLVALAVISGVAAIVLSVPVIRTVLMAASTAYLLYLAVRIAFAGARIAFVEAKAPPALLAGIALQAINPKAYAVNTTLFAGFPFSGSILVETLAKLLIVNAFWVPIHLGWLWAGASLHRLNLSATAQRRINFLMAASMLLVVALALYSGLTSHAA</sequence>
<dbReference type="PANTHER" id="PTHR30086:SF20">
    <property type="entry name" value="ARGININE EXPORTER PROTEIN ARGO-RELATED"/>
    <property type="match status" value="1"/>
</dbReference>
<reference evidence="7 8" key="1">
    <citation type="submission" date="2015-09" db="EMBL/GenBank/DDBJ databases">
        <authorList>
            <consortium name="Swine Surveillance"/>
        </authorList>
    </citation>
    <scope>NUCLEOTIDE SEQUENCE [LARGE SCALE GENOMIC DNA]</scope>
    <source>
        <strain evidence="7 8">CECT 7648</strain>
    </source>
</reference>
<evidence type="ECO:0000256" key="1">
    <source>
        <dbReference type="ARBA" id="ARBA00004651"/>
    </source>
</evidence>
<dbReference type="InterPro" id="IPR001123">
    <property type="entry name" value="LeuE-type"/>
</dbReference>
<feature type="transmembrane region" description="Helical" evidence="6">
    <location>
        <begin position="142"/>
        <end position="163"/>
    </location>
</feature>
<dbReference type="PANTHER" id="PTHR30086">
    <property type="entry name" value="ARGININE EXPORTER PROTEIN ARGO"/>
    <property type="match status" value="1"/>
</dbReference>
<dbReference type="Proteomes" id="UP000054935">
    <property type="component" value="Unassembled WGS sequence"/>
</dbReference>
<organism evidence="7 8">
    <name type="scientific">Tropicibacter naphthalenivorans</name>
    <dbReference type="NCBI Taxonomy" id="441103"/>
    <lineage>
        <taxon>Bacteria</taxon>
        <taxon>Pseudomonadati</taxon>
        <taxon>Pseudomonadota</taxon>
        <taxon>Alphaproteobacteria</taxon>
        <taxon>Rhodobacterales</taxon>
        <taxon>Roseobacteraceae</taxon>
        <taxon>Tropicibacter</taxon>
    </lineage>
</organism>
<feature type="transmembrane region" description="Helical" evidence="6">
    <location>
        <begin position="175"/>
        <end position="195"/>
    </location>
</feature>
<dbReference type="EMBL" id="CYSE01000001">
    <property type="protein sequence ID" value="CUH75986.1"/>
    <property type="molecule type" value="Genomic_DNA"/>
</dbReference>
<evidence type="ECO:0000256" key="2">
    <source>
        <dbReference type="ARBA" id="ARBA00022475"/>
    </source>
</evidence>
<accession>A0A0P1GJ13</accession>
<gene>
    <name evidence="7" type="ORF">TRN7648_00724</name>
</gene>
<keyword evidence="4 6" id="KW-1133">Transmembrane helix</keyword>
<dbReference type="STRING" id="441103.TRN7648_00724"/>
<evidence type="ECO:0000313" key="8">
    <source>
        <dbReference type="Proteomes" id="UP000054935"/>
    </source>
</evidence>
<keyword evidence="8" id="KW-1185">Reference proteome</keyword>
<comment type="subcellular location">
    <subcellularLocation>
        <location evidence="1">Cell membrane</location>
        <topology evidence="1">Multi-pass membrane protein</topology>
    </subcellularLocation>
</comment>